<dbReference type="Gene3D" id="3.20.20.70">
    <property type="entry name" value="Aldolase class I"/>
    <property type="match status" value="1"/>
</dbReference>
<dbReference type="InterPro" id="IPR051690">
    <property type="entry name" value="PseI-like"/>
</dbReference>
<dbReference type="KEGG" id="abat:CFX1CAM_2140"/>
<dbReference type="EMBL" id="LT859958">
    <property type="protein sequence ID" value="SMX55205.1"/>
    <property type="molecule type" value="Genomic_DNA"/>
</dbReference>
<dbReference type="Proteomes" id="UP000195514">
    <property type="component" value="Chromosome I"/>
</dbReference>
<dbReference type="AlphaFoldDB" id="A0A1Y6K696"/>
<dbReference type="InterPro" id="IPR036732">
    <property type="entry name" value="AFP_Neu5c_C_sf"/>
</dbReference>
<gene>
    <name evidence="2" type="ORF">CFX1CAM_2140</name>
</gene>
<dbReference type="SUPFAM" id="SSF51269">
    <property type="entry name" value="AFP III-like domain"/>
    <property type="match status" value="1"/>
</dbReference>
<dbReference type="PANTHER" id="PTHR42966:SF2">
    <property type="entry name" value="PSEUDAMINIC ACID SYNTHASE"/>
    <property type="match status" value="1"/>
</dbReference>
<dbReference type="InterPro" id="IPR013132">
    <property type="entry name" value="PseI/NeuA/B-like_N"/>
</dbReference>
<evidence type="ECO:0000313" key="2">
    <source>
        <dbReference type="EMBL" id="SMX55205.1"/>
    </source>
</evidence>
<dbReference type="SUPFAM" id="SSF51569">
    <property type="entry name" value="Aldolase"/>
    <property type="match status" value="1"/>
</dbReference>
<dbReference type="InterPro" id="IPR057736">
    <property type="entry name" value="SAF_PseI/NeuA/NeuB"/>
</dbReference>
<dbReference type="GO" id="GO:0047444">
    <property type="term" value="F:N-acylneuraminate-9-phosphate synthase activity"/>
    <property type="evidence" value="ECO:0007669"/>
    <property type="project" value="TreeGrafter"/>
</dbReference>
<organism evidence="2 3">
    <name type="scientific">Candidatus Brevifilum fermentans</name>
    <dbReference type="NCBI Taxonomy" id="1986204"/>
    <lineage>
        <taxon>Bacteria</taxon>
        <taxon>Bacillati</taxon>
        <taxon>Chloroflexota</taxon>
        <taxon>Anaerolineae</taxon>
        <taxon>Anaerolineales</taxon>
        <taxon>Anaerolineaceae</taxon>
        <taxon>Candidatus Brevifilum</taxon>
    </lineage>
</organism>
<name>A0A1Y6K696_9CHLR</name>
<dbReference type="InterPro" id="IPR013974">
    <property type="entry name" value="SAF"/>
</dbReference>
<evidence type="ECO:0000259" key="1">
    <source>
        <dbReference type="PROSITE" id="PS50844"/>
    </source>
</evidence>
<reference evidence="3" key="1">
    <citation type="submission" date="2017-05" db="EMBL/GenBank/DDBJ databases">
        <authorList>
            <person name="Kirkegaard R."/>
            <person name="Mcilroy J S."/>
        </authorList>
    </citation>
    <scope>NUCLEOTIDE SEQUENCE [LARGE SCALE GENOMIC DNA]</scope>
</reference>
<dbReference type="Pfam" id="PF03102">
    <property type="entry name" value="NeuB"/>
    <property type="match status" value="1"/>
</dbReference>
<dbReference type="Pfam" id="PF08666">
    <property type="entry name" value="SAF"/>
    <property type="match status" value="1"/>
</dbReference>
<feature type="domain" description="AFP-like" evidence="1">
    <location>
        <begin position="296"/>
        <end position="356"/>
    </location>
</feature>
<dbReference type="Gene3D" id="3.90.1210.10">
    <property type="entry name" value="Antifreeze-like/N-acetylneuraminic acid synthase C-terminal domain"/>
    <property type="match status" value="1"/>
</dbReference>
<dbReference type="InterPro" id="IPR006190">
    <property type="entry name" value="SAF_AFP_Neu5Ac"/>
</dbReference>
<evidence type="ECO:0000313" key="3">
    <source>
        <dbReference type="Proteomes" id="UP000195514"/>
    </source>
</evidence>
<proteinExistence type="predicted"/>
<protein>
    <submittedName>
        <fullName evidence="2">Putative N-acetylneuraminate synthase</fullName>
    </submittedName>
</protein>
<sequence length="356" mass="39280">MDLKIADRLIGDAHPTYFVADIAANHDGSLERAMLLIRLAKEAGADAAKFQNFQAPKIVSDYGFSHMDAQVSHQATWKKSVSEVYAEASIPFEWTPVLKETCDEVGIHYFSSPYDFEATDMLDDYVPAYKIGSGDITWIEAVERIASKGKPVLLATGASNIGDVQRAVHAILEINPQLVLMQCNTNYTAEDGNFDNIHLNVLKTYRTMFPDVVLGLSDHTHGYATVLGAVALGARVIEKHFTDDNDRVGPDHPFAMNPVSWAEMVRATRQLERAMGSGDKFVAANEQETVIIQRRCLRASREIEPGEVITREMIDVLRPATPGAILPYEINAVIGLTALVRIPGGQALYWTQFGES</sequence>
<dbReference type="CDD" id="cd11615">
    <property type="entry name" value="SAF_NeuB_like"/>
    <property type="match status" value="1"/>
</dbReference>
<dbReference type="SMART" id="SM00858">
    <property type="entry name" value="SAF"/>
    <property type="match status" value="1"/>
</dbReference>
<keyword evidence="3" id="KW-1185">Reference proteome</keyword>
<dbReference type="RefSeq" id="WP_087862992.1">
    <property type="nucleotide sequence ID" value="NZ_LT859958.1"/>
</dbReference>
<dbReference type="OrthoDB" id="9814210at2"/>
<accession>A0A1Y6K696</accession>
<dbReference type="PROSITE" id="PS50844">
    <property type="entry name" value="AFP_LIKE"/>
    <property type="match status" value="1"/>
</dbReference>
<dbReference type="GO" id="GO:0016051">
    <property type="term" value="P:carbohydrate biosynthetic process"/>
    <property type="evidence" value="ECO:0007669"/>
    <property type="project" value="InterPro"/>
</dbReference>
<dbReference type="PANTHER" id="PTHR42966">
    <property type="entry name" value="N-ACETYLNEURAMINATE SYNTHASE"/>
    <property type="match status" value="1"/>
</dbReference>
<dbReference type="InterPro" id="IPR013785">
    <property type="entry name" value="Aldolase_TIM"/>
</dbReference>